<dbReference type="RefSeq" id="WP_004963264.1">
    <property type="nucleotide sequence ID" value="NZ_JAQMZQ010000002.1"/>
</dbReference>
<dbReference type="InterPro" id="IPR050789">
    <property type="entry name" value="Diverse_Enzym_Activities"/>
</dbReference>
<organism evidence="2 3">
    <name type="scientific">Serratia odorifera</name>
    <dbReference type="NCBI Taxonomy" id="618"/>
    <lineage>
        <taxon>Bacteria</taxon>
        <taxon>Pseudomonadati</taxon>
        <taxon>Pseudomonadota</taxon>
        <taxon>Gammaproteobacteria</taxon>
        <taxon>Enterobacterales</taxon>
        <taxon>Yersiniaceae</taxon>
        <taxon>Serratia</taxon>
    </lineage>
</organism>
<dbReference type="Proteomes" id="UP000281391">
    <property type="component" value="Chromosome"/>
</dbReference>
<dbReference type="PANTHER" id="PTHR43283">
    <property type="entry name" value="BETA-LACTAMASE-RELATED"/>
    <property type="match status" value="1"/>
</dbReference>
<evidence type="ECO:0000259" key="1">
    <source>
        <dbReference type="Pfam" id="PF00144"/>
    </source>
</evidence>
<proteinExistence type="predicted"/>
<evidence type="ECO:0000313" key="2">
    <source>
        <dbReference type="EMBL" id="VDZ63569.1"/>
    </source>
</evidence>
<dbReference type="Gene3D" id="3.40.710.10">
    <property type="entry name" value="DD-peptidase/beta-lactamase superfamily"/>
    <property type="match status" value="1"/>
</dbReference>
<dbReference type="Pfam" id="PF00144">
    <property type="entry name" value="Beta-lactamase"/>
    <property type="match status" value="1"/>
</dbReference>
<name>A0A3S4EH72_SEROD</name>
<keyword evidence="2" id="KW-0378">Hydrolase</keyword>
<dbReference type="InterPro" id="IPR012338">
    <property type="entry name" value="Beta-lactam/transpept-like"/>
</dbReference>
<accession>A0A3S4EH72</accession>
<dbReference type="InterPro" id="IPR001466">
    <property type="entry name" value="Beta-lactam-related"/>
</dbReference>
<reference evidence="2 3" key="1">
    <citation type="submission" date="2018-12" db="EMBL/GenBank/DDBJ databases">
        <authorList>
            <consortium name="Pathogen Informatics"/>
        </authorList>
    </citation>
    <scope>NUCLEOTIDE SEQUENCE [LARGE SCALE GENOMIC DNA]</scope>
    <source>
        <strain evidence="2 3">NCTC11214</strain>
    </source>
</reference>
<dbReference type="AlphaFoldDB" id="A0A3S4EH72"/>
<feature type="domain" description="Beta-lactamase-related" evidence="1">
    <location>
        <begin position="13"/>
        <end position="369"/>
    </location>
</feature>
<protein>
    <submittedName>
        <fullName evidence="2">Esterase estB</fullName>
        <ecNumber evidence="2">3.1.1.-</ecNumber>
    </submittedName>
</protein>
<dbReference type="KEGG" id="sof:NCTC11214_04531"/>
<sequence length="383" mass="41256">MSAVNQSVAKRVQAVIQRAIEQERIVGSVVLVAHDGELICAETGGDADREWRKPMRRATQFRLASVSKPFITLAAMRLLEQGKLQLDDAVSRWLPWFTPALADGRIPPITLRQLLTHSAGLDYRFKQLPSQPYHRLGIQDGLECASGTLQQNLRRLADAPLIAEPGSTFNYSLSIDVLGAVLEQLADQPLPQLFELLVAQPLGLRATGFSSANADNLATAYYNGATRPEPMYDGLQLTLPPEFGYQIDFAPSRALDADAYPSGGAGMVGSADDVLKMVEAMRYGAGGFLHAETVALMHQPHVSAAAETQGPGWGFGFGGALLLDAALAATPQRNGTLQWGGAYGHSWFCDQQAALSVVALTNTAYEGMSGIYPGEIRDAVYRV</sequence>
<dbReference type="GO" id="GO:0016787">
    <property type="term" value="F:hydrolase activity"/>
    <property type="evidence" value="ECO:0007669"/>
    <property type="project" value="UniProtKB-KW"/>
</dbReference>
<evidence type="ECO:0000313" key="3">
    <source>
        <dbReference type="Proteomes" id="UP000281391"/>
    </source>
</evidence>
<dbReference type="EC" id="3.1.1.-" evidence="2"/>
<gene>
    <name evidence="2" type="primary">estB</name>
    <name evidence="2" type="ORF">NCTC11214_04531</name>
</gene>
<dbReference type="EMBL" id="LR134117">
    <property type="protein sequence ID" value="VDZ63569.1"/>
    <property type="molecule type" value="Genomic_DNA"/>
</dbReference>
<dbReference type="SUPFAM" id="SSF56601">
    <property type="entry name" value="beta-lactamase/transpeptidase-like"/>
    <property type="match status" value="1"/>
</dbReference>
<dbReference type="PANTHER" id="PTHR43283:SF3">
    <property type="entry name" value="BETA-LACTAMASE FAMILY PROTEIN (AFU_ORTHOLOGUE AFUA_5G07500)"/>
    <property type="match status" value="1"/>
</dbReference>